<evidence type="ECO:0000313" key="3">
    <source>
        <dbReference type="EMBL" id="RGP67075.1"/>
    </source>
</evidence>
<keyword evidence="4" id="KW-1185">Reference proteome</keyword>
<dbReference type="STRING" id="5514.A0A395S4A4"/>
<sequence length="53" mass="5126">AEVPPTVSTPVVVPPPAGTPPPTVPTPAVPVSGGSVVRTGLMLAVPAVIAVFM</sequence>
<feature type="compositionally biased region" description="Low complexity" evidence="1">
    <location>
        <begin position="1"/>
        <end position="11"/>
    </location>
</feature>
<keyword evidence="2" id="KW-1133">Transmembrane helix</keyword>
<evidence type="ECO:0000256" key="2">
    <source>
        <dbReference type="SAM" id="Phobius"/>
    </source>
</evidence>
<keyword evidence="2" id="KW-0812">Transmembrane</keyword>
<feature type="region of interest" description="Disordered" evidence="1">
    <location>
        <begin position="1"/>
        <end position="25"/>
    </location>
</feature>
<gene>
    <name evidence="3" type="ORF">FSPOR_6131</name>
</gene>
<name>A0A395S4A4_FUSSP</name>
<comment type="caution">
    <text evidence="3">The sequence shown here is derived from an EMBL/GenBank/DDBJ whole genome shotgun (WGS) entry which is preliminary data.</text>
</comment>
<proteinExistence type="predicted"/>
<feature type="non-terminal residue" evidence="3">
    <location>
        <position position="1"/>
    </location>
</feature>
<protein>
    <submittedName>
        <fullName evidence="3">Uncharacterized protein</fullName>
    </submittedName>
</protein>
<dbReference type="EMBL" id="PXOF01000086">
    <property type="protein sequence ID" value="RGP67075.1"/>
    <property type="molecule type" value="Genomic_DNA"/>
</dbReference>
<feature type="compositionally biased region" description="Pro residues" evidence="1">
    <location>
        <begin position="12"/>
        <end position="25"/>
    </location>
</feature>
<dbReference type="Proteomes" id="UP000266152">
    <property type="component" value="Unassembled WGS sequence"/>
</dbReference>
<evidence type="ECO:0000256" key="1">
    <source>
        <dbReference type="SAM" id="MobiDB-lite"/>
    </source>
</evidence>
<organism evidence="3 4">
    <name type="scientific">Fusarium sporotrichioides</name>
    <dbReference type="NCBI Taxonomy" id="5514"/>
    <lineage>
        <taxon>Eukaryota</taxon>
        <taxon>Fungi</taxon>
        <taxon>Dikarya</taxon>
        <taxon>Ascomycota</taxon>
        <taxon>Pezizomycotina</taxon>
        <taxon>Sordariomycetes</taxon>
        <taxon>Hypocreomycetidae</taxon>
        <taxon>Hypocreales</taxon>
        <taxon>Nectriaceae</taxon>
        <taxon>Fusarium</taxon>
    </lineage>
</organism>
<accession>A0A395S4A4</accession>
<evidence type="ECO:0000313" key="4">
    <source>
        <dbReference type="Proteomes" id="UP000266152"/>
    </source>
</evidence>
<keyword evidence="2" id="KW-0472">Membrane</keyword>
<reference evidence="3 4" key="1">
    <citation type="journal article" date="2018" name="PLoS Pathog.">
        <title>Evolution of structural diversity of trichothecenes, a family of toxins produced by plant pathogenic and entomopathogenic fungi.</title>
        <authorList>
            <person name="Proctor R.H."/>
            <person name="McCormick S.P."/>
            <person name="Kim H.S."/>
            <person name="Cardoza R.E."/>
            <person name="Stanley A.M."/>
            <person name="Lindo L."/>
            <person name="Kelly A."/>
            <person name="Brown D.W."/>
            <person name="Lee T."/>
            <person name="Vaughan M.M."/>
            <person name="Alexander N.J."/>
            <person name="Busman M."/>
            <person name="Gutierrez S."/>
        </authorList>
    </citation>
    <scope>NUCLEOTIDE SEQUENCE [LARGE SCALE GENOMIC DNA]</scope>
    <source>
        <strain evidence="3 4">NRRL 3299</strain>
    </source>
</reference>
<dbReference type="AlphaFoldDB" id="A0A395S4A4"/>
<feature type="transmembrane region" description="Helical" evidence="2">
    <location>
        <begin position="35"/>
        <end position="52"/>
    </location>
</feature>